<dbReference type="Proteomes" id="UP000531168">
    <property type="component" value="Unassembled WGS sequence"/>
</dbReference>
<evidence type="ECO:0000256" key="4">
    <source>
        <dbReference type="ARBA" id="ARBA00041297"/>
    </source>
</evidence>
<evidence type="ECO:0000313" key="8">
    <source>
        <dbReference type="Proteomes" id="UP000531168"/>
    </source>
</evidence>
<dbReference type="EMBL" id="VXAR01011716">
    <property type="protein sequence ID" value="NXK82185.1"/>
    <property type="molecule type" value="Genomic_DNA"/>
</dbReference>
<dbReference type="InterPro" id="IPR042099">
    <property type="entry name" value="ANL_N_sf"/>
</dbReference>
<protein>
    <recommendedName>
        <fullName evidence="4">Long-chain-fatty-acid--CoA ligase</fullName>
    </recommendedName>
</protein>
<dbReference type="Pfam" id="PF00501">
    <property type="entry name" value="AMP-binding"/>
    <property type="match status" value="1"/>
</dbReference>
<dbReference type="GO" id="GO:0005324">
    <property type="term" value="F:long-chain fatty acid transmembrane transporter activity"/>
    <property type="evidence" value="ECO:0007669"/>
    <property type="project" value="TreeGrafter"/>
</dbReference>
<dbReference type="PANTHER" id="PTHR43107:SF4">
    <property type="entry name" value="LONG-CHAIN FATTY ACID TRANSPORT PROTEIN 2"/>
    <property type="match status" value="1"/>
</dbReference>
<evidence type="ECO:0000259" key="6">
    <source>
        <dbReference type="Pfam" id="PF00501"/>
    </source>
</evidence>
<keyword evidence="8" id="KW-1185">Reference proteome</keyword>
<dbReference type="GO" id="GO:0005789">
    <property type="term" value="C:endoplasmic reticulum membrane"/>
    <property type="evidence" value="ECO:0007669"/>
    <property type="project" value="TreeGrafter"/>
</dbReference>
<reference evidence="7 8" key="1">
    <citation type="submission" date="2019-09" db="EMBL/GenBank/DDBJ databases">
        <title>Bird 10,000 Genomes (B10K) Project - Family phase.</title>
        <authorList>
            <person name="Zhang G."/>
        </authorList>
    </citation>
    <scope>NUCLEOTIDE SEQUENCE [LARGE SCALE GENOMIC DNA]</scope>
    <source>
        <strain evidence="7">B10K-DU-001-46</strain>
        <tissue evidence="7">Muscle</tissue>
    </source>
</reference>
<keyword evidence="2" id="KW-0436">Ligase</keyword>
<dbReference type="Gene3D" id="3.40.50.12780">
    <property type="entry name" value="N-terminal domain of ligase-like"/>
    <property type="match status" value="1"/>
</dbReference>
<feature type="non-terminal residue" evidence="7">
    <location>
        <position position="116"/>
    </location>
</feature>
<dbReference type="PANTHER" id="PTHR43107">
    <property type="entry name" value="LONG-CHAIN FATTY ACID TRANSPORT PROTEIN"/>
    <property type="match status" value="1"/>
</dbReference>
<organism evidence="7 8">
    <name type="scientific">Amazona guildingii</name>
    <dbReference type="NCBI Taxonomy" id="175529"/>
    <lineage>
        <taxon>Eukaryota</taxon>
        <taxon>Metazoa</taxon>
        <taxon>Chordata</taxon>
        <taxon>Craniata</taxon>
        <taxon>Vertebrata</taxon>
        <taxon>Euteleostomi</taxon>
        <taxon>Archelosauria</taxon>
        <taxon>Archosauria</taxon>
        <taxon>Dinosauria</taxon>
        <taxon>Saurischia</taxon>
        <taxon>Theropoda</taxon>
        <taxon>Coelurosauria</taxon>
        <taxon>Aves</taxon>
        <taxon>Neognathae</taxon>
        <taxon>Neoaves</taxon>
        <taxon>Telluraves</taxon>
        <taxon>Australaves</taxon>
        <taxon>Psittaciformes</taxon>
        <taxon>Psittacidae</taxon>
        <taxon>Amazona</taxon>
    </lineage>
</organism>
<comment type="caution">
    <text evidence="7">The sequence shown here is derived from an EMBL/GenBank/DDBJ whole genome shotgun (WGS) entry which is preliminary data.</text>
</comment>
<proteinExistence type="inferred from homology"/>
<evidence type="ECO:0000256" key="2">
    <source>
        <dbReference type="ARBA" id="ARBA00022598"/>
    </source>
</evidence>
<dbReference type="GO" id="GO:0005886">
    <property type="term" value="C:plasma membrane"/>
    <property type="evidence" value="ECO:0007669"/>
    <property type="project" value="TreeGrafter"/>
</dbReference>
<accession>A0A7L0MMT4</accession>
<dbReference type="AlphaFoldDB" id="A0A7L0MMT4"/>
<feature type="domain" description="AMP-dependent synthetase/ligase" evidence="6">
    <location>
        <begin position="12"/>
        <end position="111"/>
    </location>
</feature>
<sequence length="116" mass="13096">AQRPPHTLLERFHWRVRRHPGRILLRFQDQELSYGDLELWSNRAARVLRQRLRPQRGEPVAVLLPNGPPYVWTWLALAKLGCPMACLNSNARGPALRRALEAAGVQSVITSAGEDG</sequence>
<feature type="non-terminal residue" evidence="7">
    <location>
        <position position="1"/>
    </location>
</feature>
<name>A0A7L0MMT4_9PSIT</name>
<comment type="similarity">
    <text evidence="1">Belongs to the ATP-dependent AMP-binding enzyme family.</text>
</comment>
<evidence type="ECO:0000256" key="5">
    <source>
        <dbReference type="ARBA" id="ARBA00048666"/>
    </source>
</evidence>
<comment type="catalytic activity">
    <reaction evidence="3">
        <text>a very long-chain fatty acid + ATP + CoA = a very long-chain fatty acyl-CoA + AMP + diphosphate</text>
        <dbReference type="Rhea" id="RHEA:54536"/>
        <dbReference type="ChEBI" id="CHEBI:30616"/>
        <dbReference type="ChEBI" id="CHEBI:33019"/>
        <dbReference type="ChEBI" id="CHEBI:57287"/>
        <dbReference type="ChEBI" id="CHEBI:58950"/>
        <dbReference type="ChEBI" id="CHEBI:138261"/>
        <dbReference type="ChEBI" id="CHEBI:456215"/>
    </reaction>
    <physiologicalReaction direction="left-to-right" evidence="3">
        <dbReference type="Rhea" id="RHEA:54537"/>
    </physiologicalReaction>
</comment>
<gene>
    <name evidence="7" type="primary">Slc27a2_1</name>
    <name evidence="7" type="ORF">AMAGUI_R15349</name>
</gene>
<dbReference type="GO" id="GO:0008206">
    <property type="term" value="P:bile acid metabolic process"/>
    <property type="evidence" value="ECO:0007669"/>
    <property type="project" value="TreeGrafter"/>
</dbReference>
<evidence type="ECO:0000256" key="3">
    <source>
        <dbReference type="ARBA" id="ARBA00036527"/>
    </source>
</evidence>
<evidence type="ECO:0000313" key="7">
    <source>
        <dbReference type="EMBL" id="NXK82185.1"/>
    </source>
</evidence>
<dbReference type="SUPFAM" id="SSF56801">
    <property type="entry name" value="Acetyl-CoA synthetase-like"/>
    <property type="match status" value="1"/>
</dbReference>
<comment type="catalytic activity">
    <reaction evidence="5">
        <text>tetracosanoate + ATP + CoA = tetracosanoyl-CoA + AMP + diphosphate</text>
        <dbReference type="Rhea" id="RHEA:33639"/>
        <dbReference type="ChEBI" id="CHEBI:30616"/>
        <dbReference type="ChEBI" id="CHEBI:31014"/>
        <dbReference type="ChEBI" id="CHEBI:33019"/>
        <dbReference type="ChEBI" id="CHEBI:57287"/>
        <dbReference type="ChEBI" id="CHEBI:65052"/>
        <dbReference type="ChEBI" id="CHEBI:456215"/>
    </reaction>
    <physiologicalReaction direction="left-to-right" evidence="5">
        <dbReference type="Rhea" id="RHEA:33640"/>
    </physiologicalReaction>
</comment>
<dbReference type="InterPro" id="IPR000873">
    <property type="entry name" value="AMP-dep_synth/lig_dom"/>
</dbReference>
<evidence type="ECO:0000256" key="1">
    <source>
        <dbReference type="ARBA" id="ARBA00006432"/>
    </source>
</evidence>
<dbReference type="GO" id="GO:0004467">
    <property type="term" value="F:long-chain fatty acid-CoA ligase activity"/>
    <property type="evidence" value="ECO:0007669"/>
    <property type="project" value="TreeGrafter"/>
</dbReference>
<dbReference type="GO" id="GO:0044539">
    <property type="term" value="P:long-chain fatty acid import into cell"/>
    <property type="evidence" value="ECO:0007669"/>
    <property type="project" value="TreeGrafter"/>
</dbReference>